<proteinExistence type="predicted"/>
<feature type="transmembrane region" description="Helical" evidence="1">
    <location>
        <begin position="226"/>
        <end position="245"/>
    </location>
</feature>
<evidence type="ECO:0000313" key="3">
    <source>
        <dbReference type="EMBL" id="SVD46840.1"/>
    </source>
</evidence>
<protein>
    <recommendedName>
        <fullName evidence="2">DUF6785 domain-containing protein</fullName>
    </recommendedName>
</protein>
<gene>
    <name evidence="3" type="ORF">METZ01_LOCUS399694</name>
</gene>
<organism evidence="3">
    <name type="scientific">marine metagenome</name>
    <dbReference type="NCBI Taxonomy" id="408172"/>
    <lineage>
        <taxon>unclassified sequences</taxon>
        <taxon>metagenomes</taxon>
        <taxon>ecological metagenomes</taxon>
    </lineage>
</organism>
<feature type="non-terminal residue" evidence="3">
    <location>
        <position position="1"/>
    </location>
</feature>
<name>A0A382VKB8_9ZZZZ</name>
<feature type="domain" description="DUF6785" evidence="2">
    <location>
        <begin position="2"/>
        <end position="281"/>
    </location>
</feature>
<feature type="transmembrane region" description="Helical" evidence="1">
    <location>
        <begin position="69"/>
        <end position="97"/>
    </location>
</feature>
<dbReference type="EMBL" id="UINC01152586">
    <property type="protein sequence ID" value="SVD46840.1"/>
    <property type="molecule type" value="Genomic_DNA"/>
</dbReference>
<accession>A0A382VKB8</accession>
<dbReference type="InterPro" id="IPR046712">
    <property type="entry name" value="DUF6785"/>
</dbReference>
<keyword evidence="1" id="KW-0812">Transmembrane</keyword>
<keyword evidence="1" id="KW-1133">Transmembrane helix</keyword>
<evidence type="ECO:0000256" key="1">
    <source>
        <dbReference type="SAM" id="Phobius"/>
    </source>
</evidence>
<feature type="non-terminal residue" evidence="3">
    <location>
        <position position="284"/>
    </location>
</feature>
<feature type="transmembrane region" description="Helical" evidence="1">
    <location>
        <begin position="131"/>
        <end position="159"/>
    </location>
</feature>
<evidence type="ECO:0000259" key="2">
    <source>
        <dbReference type="Pfam" id="PF20581"/>
    </source>
</evidence>
<sequence>VSIGTAVAGVDMLQVLVPITAYPIWFATPENEWQELFLDYLPNWWTVDDRGILHGFYRGGDQFHLKKHIVAWLPIVVAWISFLTAMIFVTSGLSAILRRQWVEHERLTYPITQLPLSLLDPKTQLLKSYPFWFGFLVTASITFYNGLAYLFPNIPMLIWSLNLRFTDYPWNAIGSIPLRIFPFVVSMAFLIPHELSFSCWFFYWLMKGLKVLGVTLDWRNLPEFPYSRHQSFGAYMGIFAFALFAGRRHFKHALVDAYRSIGRKSNDPISMRVAFIYVILGGIY</sequence>
<dbReference type="AlphaFoldDB" id="A0A382VKB8"/>
<keyword evidence="1" id="KW-0472">Membrane</keyword>
<dbReference type="Pfam" id="PF20581">
    <property type="entry name" value="DUF6785"/>
    <property type="match status" value="1"/>
</dbReference>
<reference evidence="3" key="1">
    <citation type="submission" date="2018-05" db="EMBL/GenBank/DDBJ databases">
        <authorList>
            <person name="Lanie J.A."/>
            <person name="Ng W.-L."/>
            <person name="Kazmierczak K.M."/>
            <person name="Andrzejewski T.M."/>
            <person name="Davidsen T.M."/>
            <person name="Wayne K.J."/>
            <person name="Tettelin H."/>
            <person name="Glass J.I."/>
            <person name="Rusch D."/>
            <person name="Podicherti R."/>
            <person name="Tsui H.-C.T."/>
            <person name="Winkler M.E."/>
        </authorList>
    </citation>
    <scope>NUCLEOTIDE SEQUENCE</scope>
</reference>